<sequence length="77" mass="7831">MKTLFTLTAVSLLAIAGAASAMAPSDVDASQVQKIAPGADLTGLSDAEVAAVMNAIRSTESVSDTRAYVTSLLKAFQ</sequence>
<evidence type="ECO:0000313" key="3">
    <source>
        <dbReference type="Proteomes" id="UP001597135"/>
    </source>
</evidence>
<feature type="signal peptide" evidence="1">
    <location>
        <begin position="1"/>
        <end position="23"/>
    </location>
</feature>
<dbReference type="EMBL" id="JBHTMU010000045">
    <property type="protein sequence ID" value="MFD1344317.1"/>
    <property type="molecule type" value="Genomic_DNA"/>
</dbReference>
<dbReference type="Proteomes" id="UP001597135">
    <property type="component" value="Unassembled WGS sequence"/>
</dbReference>
<reference evidence="3" key="1">
    <citation type="journal article" date="2019" name="Int. J. Syst. Evol. Microbiol.">
        <title>The Global Catalogue of Microorganisms (GCM) 10K type strain sequencing project: providing services to taxonomists for standard genome sequencing and annotation.</title>
        <authorList>
            <consortium name="The Broad Institute Genomics Platform"/>
            <consortium name="The Broad Institute Genome Sequencing Center for Infectious Disease"/>
            <person name="Wu L."/>
            <person name="Ma J."/>
        </authorList>
    </citation>
    <scope>NUCLEOTIDE SEQUENCE [LARGE SCALE GENOMIC DNA]</scope>
    <source>
        <strain evidence="3">CCUG 62953</strain>
    </source>
</reference>
<evidence type="ECO:0000256" key="1">
    <source>
        <dbReference type="SAM" id="SignalP"/>
    </source>
</evidence>
<gene>
    <name evidence="2" type="ORF">ACFQ4E_17940</name>
</gene>
<dbReference type="RefSeq" id="WP_386805900.1">
    <property type="nucleotide sequence ID" value="NZ_JBHTMU010000045.1"/>
</dbReference>
<organism evidence="2 3">
    <name type="scientific">Litorisediminicola beolgyonensis</name>
    <dbReference type="NCBI Taxonomy" id="1173614"/>
    <lineage>
        <taxon>Bacteria</taxon>
        <taxon>Pseudomonadati</taxon>
        <taxon>Pseudomonadota</taxon>
        <taxon>Alphaproteobacteria</taxon>
        <taxon>Rhodobacterales</taxon>
        <taxon>Paracoccaceae</taxon>
        <taxon>Litorisediminicola</taxon>
    </lineage>
</organism>
<name>A0ABW3ZN79_9RHOB</name>
<evidence type="ECO:0000313" key="2">
    <source>
        <dbReference type="EMBL" id="MFD1344317.1"/>
    </source>
</evidence>
<protein>
    <submittedName>
        <fullName evidence="2">Uncharacterized protein</fullName>
    </submittedName>
</protein>
<feature type="chain" id="PRO_5046322447" evidence="1">
    <location>
        <begin position="24"/>
        <end position="77"/>
    </location>
</feature>
<keyword evidence="1" id="KW-0732">Signal</keyword>
<proteinExistence type="predicted"/>
<keyword evidence="3" id="KW-1185">Reference proteome</keyword>
<comment type="caution">
    <text evidence="2">The sequence shown here is derived from an EMBL/GenBank/DDBJ whole genome shotgun (WGS) entry which is preliminary data.</text>
</comment>
<accession>A0ABW3ZN79</accession>